<dbReference type="AlphaFoldDB" id="A0A813G3N8"/>
<keyword evidence="2" id="KW-1185">Reference proteome</keyword>
<dbReference type="EMBL" id="CAJNNV010027198">
    <property type="protein sequence ID" value="CAE8619666.1"/>
    <property type="molecule type" value="Genomic_DNA"/>
</dbReference>
<feature type="non-terminal residue" evidence="1">
    <location>
        <position position="120"/>
    </location>
</feature>
<comment type="caution">
    <text evidence="1">The sequence shown here is derived from an EMBL/GenBank/DDBJ whole genome shotgun (WGS) entry which is preliminary data.</text>
</comment>
<proteinExistence type="predicted"/>
<accession>A0A813G3N8</accession>
<sequence>LCHGLHGKDLVRAIAPNREDGKISFAEFRSYLRTPVSALPCGLDDSETEGTEDFFRYDSHGFDFPSSPSKSANPEFFPEKAVNPGCAPQVTGGLTFVCELVKGLQYAFFSSMKGAATISA</sequence>
<evidence type="ECO:0000313" key="2">
    <source>
        <dbReference type="Proteomes" id="UP000654075"/>
    </source>
</evidence>
<dbReference type="Proteomes" id="UP000654075">
    <property type="component" value="Unassembled WGS sequence"/>
</dbReference>
<organism evidence="1 2">
    <name type="scientific">Polarella glacialis</name>
    <name type="common">Dinoflagellate</name>
    <dbReference type="NCBI Taxonomy" id="89957"/>
    <lineage>
        <taxon>Eukaryota</taxon>
        <taxon>Sar</taxon>
        <taxon>Alveolata</taxon>
        <taxon>Dinophyceae</taxon>
        <taxon>Suessiales</taxon>
        <taxon>Suessiaceae</taxon>
        <taxon>Polarella</taxon>
    </lineage>
</organism>
<reference evidence="1" key="1">
    <citation type="submission" date="2021-02" db="EMBL/GenBank/DDBJ databases">
        <authorList>
            <person name="Dougan E. K."/>
            <person name="Rhodes N."/>
            <person name="Thang M."/>
            <person name="Chan C."/>
        </authorList>
    </citation>
    <scope>NUCLEOTIDE SEQUENCE</scope>
</reference>
<protein>
    <submittedName>
        <fullName evidence="1">Uncharacterized protein</fullName>
    </submittedName>
</protein>
<name>A0A813G3N8_POLGL</name>
<evidence type="ECO:0000313" key="1">
    <source>
        <dbReference type="EMBL" id="CAE8619666.1"/>
    </source>
</evidence>
<gene>
    <name evidence="1" type="ORF">PGLA1383_LOCUS37250</name>
</gene>